<dbReference type="SFLD" id="SFLDG01019">
    <property type="entry name" value="Terpene_Cyclase_Like_1_C_Termi"/>
    <property type="match status" value="1"/>
</dbReference>
<evidence type="ECO:0000256" key="1">
    <source>
        <dbReference type="ARBA" id="ARBA00022723"/>
    </source>
</evidence>
<dbReference type="PANTHER" id="PTHR31225:SF98">
    <property type="entry name" value="TERPENE SYNTHASE 9-RELATED"/>
    <property type="match status" value="1"/>
</dbReference>
<evidence type="ECO:0000259" key="7">
    <source>
        <dbReference type="Pfam" id="PF03936"/>
    </source>
</evidence>
<dbReference type="PANTHER" id="PTHR31225">
    <property type="entry name" value="OS04G0344100 PROTEIN-RELATED"/>
    <property type="match status" value="1"/>
</dbReference>
<feature type="domain" description="Terpene synthase N-terminal" evidence="6">
    <location>
        <begin position="101"/>
        <end position="259"/>
    </location>
</feature>
<feature type="domain" description="Terpene synthase metal-binding" evidence="7">
    <location>
        <begin position="317"/>
        <end position="557"/>
    </location>
</feature>
<dbReference type="GO" id="GO:0000287">
    <property type="term" value="F:magnesium ion binding"/>
    <property type="evidence" value="ECO:0007669"/>
    <property type="project" value="InterPro"/>
</dbReference>
<dbReference type="SUPFAM" id="SSF48239">
    <property type="entry name" value="Terpenoid cyclases/Protein prenyltransferases"/>
    <property type="match status" value="1"/>
</dbReference>
<dbReference type="InterPro" id="IPR050148">
    <property type="entry name" value="Terpene_synthase-like"/>
</dbReference>
<evidence type="ECO:0000256" key="4">
    <source>
        <dbReference type="SAM" id="MobiDB-lite"/>
    </source>
</evidence>
<dbReference type="InterPro" id="IPR036965">
    <property type="entry name" value="Terpene_synth_N_sf"/>
</dbReference>
<dbReference type="InterPro" id="IPR005630">
    <property type="entry name" value="Terpene_synthase_metal-bd"/>
</dbReference>
<dbReference type="SUPFAM" id="SSF48576">
    <property type="entry name" value="Terpenoid synthases"/>
    <property type="match status" value="1"/>
</dbReference>
<evidence type="ECO:0000256" key="3">
    <source>
        <dbReference type="ARBA" id="ARBA00023239"/>
    </source>
</evidence>
<gene>
    <name evidence="8" type="primary">MYRS_4</name>
    <name evidence="8" type="ORF">g.59272</name>
</gene>
<dbReference type="InterPro" id="IPR001906">
    <property type="entry name" value="Terpene_synth_N"/>
</dbReference>
<name>A0A1D1XS94_9ARAE</name>
<dbReference type="AlphaFoldDB" id="A0A1D1XS94"/>
<feature type="chain" id="PRO_5008899688" evidence="5">
    <location>
        <begin position="19"/>
        <end position="612"/>
    </location>
</feature>
<dbReference type="CDD" id="cd00684">
    <property type="entry name" value="Terpene_cyclase_plant_C1"/>
    <property type="match status" value="1"/>
</dbReference>
<keyword evidence="1" id="KW-0479">Metal-binding</keyword>
<dbReference type="InterPro" id="IPR034741">
    <property type="entry name" value="Terpene_cyclase-like_1_C"/>
</dbReference>
<feature type="signal peptide" evidence="5">
    <location>
        <begin position="1"/>
        <end position="18"/>
    </location>
</feature>
<dbReference type="EMBL" id="GDJX01022674">
    <property type="protein sequence ID" value="JAT45262.1"/>
    <property type="molecule type" value="Transcribed_RNA"/>
</dbReference>
<feature type="region of interest" description="Disordered" evidence="4">
    <location>
        <begin position="29"/>
        <end position="81"/>
    </location>
</feature>
<evidence type="ECO:0000259" key="6">
    <source>
        <dbReference type="Pfam" id="PF01397"/>
    </source>
</evidence>
<dbReference type="Gene3D" id="1.50.10.130">
    <property type="entry name" value="Terpene synthase, N-terminal domain"/>
    <property type="match status" value="1"/>
</dbReference>
<dbReference type="InterPro" id="IPR008949">
    <property type="entry name" value="Isoprenoid_synthase_dom_sf"/>
</dbReference>
<dbReference type="SFLD" id="SFLDS00005">
    <property type="entry name" value="Isoprenoid_Synthase_Type_I"/>
    <property type="match status" value="1"/>
</dbReference>
<dbReference type="GO" id="GO:0010333">
    <property type="term" value="F:terpene synthase activity"/>
    <property type="evidence" value="ECO:0007669"/>
    <property type="project" value="InterPro"/>
</dbReference>
<dbReference type="InterPro" id="IPR044814">
    <property type="entry name" value="Terpene_cyclase_plant_C1"/>
</dbReference>
<dbReference type="Gene3D" id="1.10.600.10">
    <property type="entry name" value="Farnesyl Diphosphate Synthase"/>
    <property type="match status" value="1"/>
</dbReference>
<protein>
    <submittedName>
        <fullName evidence="8">Myrcene synthase, chloroplastic</fullName>
    </submittedName>
</protein>
<proteinExistence type="predicted"/>
<dbReference type="InterPro" id="IPR008930">
    <property type="entry name" value="Terpenoid_cyclase/PrenylTrfase"/>
</dbReference>
<evidence type="ECO:0000313" key="8">
    <source>
        <dbReference type="EMBL" id="JAT45262.1"/>
    </source>
</evidence>
<accession>A0A1D1XS94</accession>
<reference evidence="8" key="1">
    <citation type="submission" date="2015-07" db="EMBL/GenBank/DDBJ databases">
        <title>Transcriptome Assembly of Anthurium amnicola.</title>
        <authorList>
            <person name="Suzuki J."/>
        </authorList>
    </citation>
    <scope>NUCLEOTIDE SEQUENCE</scope>
</reference>
<dbReference type="Pfam" id="PF03936">
    <property type="entry name" value="Terpene_synth_C"/>
    <property type="match status" value="1"/>
</dbReference>
<dbReference type="GO" id="GO:0016102">
    <property type="term" value="P:diterpenoid biosynthetic process"/>
    <property type="evidence" value="ECO:0007669"/>
    <property type="project" value="InterPro"/>
</dbReference>
<keyword evidence="3" id="KW-0456">Lyase</keyword>
<evidence type="ECO:0000256" key="5">
    <source>
        <dbReference type="SAM" id="SignalP"/>
    </source>
</evidence>
<evidence type="ECO:0000256" key="2">
    <source>
        <dbReference type="ARBA" id="ARBA00022842"/>
    </source>
</evidence>
<keyword evidence="5" id="KW-0732">Signal</keyword>
<sequence length="612" mass="70309">MVICVPLMLSTLPIPLGAKQGWNTLRKATSCNPERRSNSPLEPHQGARRRQLPQHASAYSVPVTPSPETSAPQSAPRRSGNYHPSIWSHSLVTELMRSTYLDERYLVRLEELKLEATKLLMETREQPLLQLRTIDSMQRLGVAYHFEREISKALDQCYESYGRSVGSGEEVALGFRLLRQHGYQVSSENMLRSFKELVRKSTSFSSQDIRCLLAIYDASHLAIYGEADIEEAKNTTAEFLRKLVRKMDDRLAKLVDHSLEMPLHWMMPRLEARHYINLYEMDGERNPLLLELAKLDFNIVQSIHQRELRELSRWWTSLGLSKALTFSRDRLVENYLWAIGIAFEPKHSDCRLCLTKLVCILTVIDDIYDVHGSLDELELFTLVVESWKVEAIESLPDYMKPCFLALYNFVDQVAVNALGTHGWDVKPFICEEWKRLCKAYYVEAKWFYNGYKPPLTKYLENAWITVGGPVAMVHAYLFQGSTIPQKLANCLHIDQGFDLIQLSSLIGRISDDLGTSEAEMERGDVWKSVECFMGETCESKERSRESIKRMVGDLWKQLNEECYKTQLPKNFVCMVVNMARTALCIFQYGDGIGTSIGVTRDRILSLFVEDIQ</sequence>
<dbReference type="FunFam" id="1.10.600.10:FF:000007">
    <property type="entry name" value="Isoprene synthase, chloroplastic"/>
    <property type="match status" value="1"/>
</dbReference>
<keyword evidence="2" id="KW-0460">Magnesium</keyword>
<organism evidence="8">
    <name type="scientific">Anthurium amnicola</name>
    <dbReference type="NCBI Taxonomy" id="1678845"/>
    <lineage>
        <taxon>Eukaryota</taxon>
        <taxon>Viridiplantae</taxon>
        <taxon>Streptophyta</taxon>
        <taxon>Embryophyta</taxon>
        <taxon>Tracheophyta</taxon>
        <taxon>Spermatophyta</taxon>
        <taxon>Magnoliopsida</taxon>
        <taxon>Liliopsida</taxon>
        <taxon>Araceae</taxon>
        <taxon>Pothoideae</taxon>
        <taxon>Potheae</taxon>
        <taxon>Anthurium</taxon>
    </lineage>
</organism>
<dbReference type="Pfam" id="PF01397">
    <property type="entry name" value="Terpene_synth"/>
    <property type="match status" value="1"/>
</dbReference>